<dbReference type="InterPro" id="IPR036390">
    <property type="entry name" value="WH_DNA-bd_sf"/>
</dbReference>
<organism evidence="6 7">
    <name type="scientific">Sedimentibacter saalensis</name>
    <dbReference type="NCBI Taxonomy" id="130788"/>
    <lineage>
        <taxon>Bacteria</taxon>
        <taxon>Bacillati</taxon>
        <taxon>Bacillota</taxon>
        <taxon>Tissierellia</taxon>
        <taxon>Sedimentibacter</taxon>
    </lineage>
</organism>
<evidence type="ECO:0000313" key="7">
    <source>
        <dbReference type="Proteomes" id="UP000315343"/>
    </source>
</evidence>
<gene>
    <name evidence="6" type="ORF">LY60_02836</name>
</gene>
<keyword evidence="1" id="KW-0805">Transcription regulation</keyword>
<dbReference type="RefSeq" id="WP_145085007.1">
    <property type="nucleotide sequence ID" value="NZ_VLKH01000009.1"/>
</dbReference>
<dbReference type="PROSITE" id="PS51063">
    <property type="entry name" value="HTH_CRP_2"/>
    <property type="match status" value="1"/>
</dbReference>
<dbReference type="PROSITE" id="PS50042">
    <property type="entry name" value="CNMP_BINDING_3"/>
    <property type="match status" value="1"/>
</dbReference>
<evidence type="ECO:0000256" key="3">
    <source>
        <dbReference type="ARBA" id="ARBA00023163"/>
    </source>
</evidence>
<dbReference type="CDD" id="cd00038">
    <property type="entry name" value="CAP_ED"/>
    <property type="match status" value="1"/>
</dbReference>
<evidence type="ECO:0000259" key="4">
    <source>
        <dbReference type="PROSITE" id="PS50042"/>
    </source>
</evidence>
<dbReference type="GO" id="GO:0005829">
    <property type="term" value="C:cytosol"/>
    <property type="evidence" value="ECO:0007669"/>
    <property type="project" value="TreeGrafter"/>
</dbReference>
<dbReference type="AlphaFoldDB" id="A0A562J5A6"/>
<dbReference type="EMBL" id="VLKH01000009">
    <property type="protein sequence ID" value="TWH78379.1"/>
    <property type="molecule type" value="Genomic_DNA"/>
</dbReference>
<accession>A0A562J5A6</accession>
<dbReference type="InterPro" id="IPR012318">
    <property type="entry name" value="HTH_CRP"/>
</dbReference>
<dbReference type="InterPro" id="IPR014710">
    <property type="entry name" value="RmlC-like_jellyroll"/>
</dbReference>
<dbReference type="InterPro" id="IPR018490">
    <property type="entry name" value="cNMP-bd_dom_sf"/>
</dbReference>
<keyword evidence="7" id="KW-1185">Reference proteome</keyword>
<evidence type="ECO:0000256" key="2">
    <source>
        <dbReference type="ARBA" id="ARBA00023125"/>
    </source>
</evidence>
<dbReference type="InterPro" id="IPR000595">
    <property type="entry name" value="cNMP-bd_dom"/>
</dbReference>
<dbReference type="PANTHER" id="PTHR24567:SF58">
    <property type="entry name" value="CYCLIC AMP-BINDING REGULATORY PROTEIN"/>
    <property type="match status" value="1"/>
</dbReference>
<dbReference type="SMART" id="SM00419">
    <property type="entry name" value="HTH_CRP"/>
    <property type="match status" value="1"/>
</dbReference>
<dbReference type="PANTHER" id="PTHR24567">
    <property type="entry name" value="CRP FAMILY TRANSCRIPTIONAL REGULATORY PROTEIN"/>
    <property type="match status" value="1"/>
</dbReference>
<dbReference type="SMART" id="SM00100">
    <property type="entry name" value="cNMP"/>
    <property type="match status" value="1"/>
</dbReference>
<dbReference type="Gene3D" id="2.60.120.10">
    <property type="entry name" value="Jelly Rolls"/>
    <property type="match status" value="1"/>
</dbReference>
<comment type="caution">
    <text evidence="6">The sequence shown here is derived from an EMBL/GenBank/DDBJ whole genome shotgun (WGS) entry which is preliminary data.</text>
</comment>
<keyword evidence="3" id="KW-0804">Transcription</keyword>
<feature type="domain" description="Cyclic nucleotide-binding" evidence="4">
    <location>
        <begin position="13"/>
        <end position="110"/>
    </location>
</feature>
<reference evidence="6 7" key="1">
    <citation type="submission" date="2019-07" db="EMBL/GenBank/DDBJ databases">
        <title>Genomic Encyclopedia of Type Strains, Phase I: the one thousand microbial genomes (KMG-I) project.</title>
        <authorList>
            <person name="Kyrpides N."/>
        </authorList>
    </citation>
    <scope>NUCLEOTIDE SEQUENCE [LARGE SCALE GENOMIC DNA]</scope>
    <source>
        <strain evidence="6 7">DSM 13558</strain>
    </source>
</reference>
<keyword evidence="2" id="KW-0238">DNA-binding</keyword>
<evidence type="ECO:0000313" key="6">
    <source>
        <dbReference type="EMBL" id="TWH78379.1"/>
    </source>
</evidence>
<dbReference type="Pfam" id="PF00027">
    <property type="entry name" value="cNMP_binding"/>
    <property type="match status" value="1"/>
</dbReference>
<dbReference type="SUPFAM" id="SSF46785">
    <property type="entry name" value="Winged helix' DNA-binding domain"/>
    <property type="match status" value="1"/>
</dbReference>
<dbReference type="Proteomes" id="UP000315343">
    <property type="component" value="Unassembled WGS sequence"/>
</dbReference>
<dbReference type="SUPFAM" id="SSF51206">
    <property type="entry name" value="cAMP-binding domain-like"/>
    <property type="match status" value="1"/>
</dbReference>
<name>A0A562J5A6_9FIRM</name>
<feature type="domain" description="HTH crp-type" evidence="5">
    <location>
        <begin position="150"/>
        <end position="218"/>
    </location>
</feature>
<dbReference type="InterPro" id="IPR050397">
    <property type="entry name" value="Env_Response_Regulators"/>
</dbReference>
<protein>
    <submittedName>
        <fullName evidence="6">CRP-like cAMP-binding protein</fullName>
    </submittedName>
</protein>
<dbReference type="OrthoDB" id="3176638at2"/>
<evidence type="ECO:0000259" key="5">
    <source>
        <dbReference type="PROSITE" id="PS51063"/>
    </source>
</evidence>
<evidence type="ECO:0000256" key="1">
    <source>
        <dbReference type="ARBA" id="ARBA00023015"/>
    </source>
</evidence>
<dbReference type="GO" id="GO:0003700">
    <property type="term" value="F:DNA-binding transcription factor activity"/>
    <property type="evidence" value="ECO:0007669"/>
    <property type="project" value="TreeGrafter"/>
</dbReference>
<dbReference type="GO" id="GO:0003677">
    <property type="term" value="F:DNA binding"/>
    <property type="evidence" value="ECO:0007669"/>
    <property type="project" value="UniProtKB-KW"/>
</dbReference>
<sequence length="226" mass="26111">MKNFNKILVNTQLFKCFTCEELDEIFDEHYYTVKDYEKNTIIYLQNEKCESLDIILKGVITIQKIDQDGKILTISDFMSGDVLGENLLFSASSNYPMTITAKTDCTLLHMKSSLVLSLCQKNECFLKSFLMSLSSKTLILSNKIKSLTMKTIRQYIVDFLLIEYYSQGSNKIKLKMSKKDLAEKLGIQRSSLSRELNKMRSDGLVEFDANYIFIKDVDFMKTLHTN</sequence>
<dbReference type="Pfam" id="PF13545">
    <property type="entry name" value="HTH_Crp_2"/>
    <property type="match status" value="1"/>
</dbReference>
<proteinExistence type="predicted"/>